<dbReference type="RefSeq" id="WP_013890714.1">
    <property type="nucleotide sequence ID" value="NC_015674.1"/>
</dbReference>
<evidence type="ECO:0000313" key="2">
    <source>
        <dbReference type="Proteomes" id="UP000008387"/>
    </source>
</evidence>
<proteinExistence type="predicted"/>
<dbReference type="Proteomes" id="UP000008387">
    <property type="component" value="Chromosome"/>
</dbReference>
<organism evidence="1 2">
    <name type="scientific">Helicobacter bizzozeronii (strain CIII-1)</name>
    <dbReference type="NCBI Taxonomy" id="1002804"/>
    <lineage>
        <taxon>Bacteria</taxon>
        <taxon>Pseudomonadati</taxon>
        <taxon>Campylobacterota</taxon>
        <taxon>Epsilonproteobacteria</taxon>
        <taxon>Campylobacterales</taxon>
        <taxon>Helicobacteraceae</taxon>
        <taxon>Helicobacter</taxon>
    </lineage>
</organism>
<dbReference type="KEGG" id="hbi:HBZC1_13130"/>
<gene>
    <name evidence="1" type="ordered locus">HBZC1_13130</name>
</gene>
<protein>
    <submittedName>
        <fullName evidence="1">Uncharacterized protein</fullName>
    </submittedName>
</protein>
<name>F8KTX1_HELBC</name>
<evidence type="ECO:0000313" key="1">
    <source>
        <dbReference type="EMBL" id="CCB80299.1"/>
    </source>
</evidence>
<reference evidence="1 2" key="1">
    <citation type="journal article" date="2011" name="J. Bacteriol.">
        <title>Genome sequence of Helicobacter bizzozeronii strain CIII-1, an isolate from human gastric mucosa.</title>
        <authorList>
            <person name="Schott T."/>
            <person name="Rossi M."/>
            <person name="Hanninen M.L."/>
        </authorList>
    </citation>
    <scope>NUCLEOTIDE SEQUENCE [LARGE SCALE GENOMIC DNA]</scope>
    <source>
        <strain evidence="1 2">CIII-1</strain>
    </source>
</reference>
<accession>F8KTX1</accession>
<dbReference type="HOGENOM" id="CLU_056153_0_0_7"/>
<dbReference type="EMBL" id="FR871757">
    <property type="protein sequence ID" value="CCB80299.1"/>
    <property type="molecule type" value="Genomic_DNA"/>
</dbReference>
<sequence length="297" mass="34349">MLQLFKFLRASIPDIDCYQDSTLALKPFETEQNTQDFLKGLALIYAPLIEAYHQGLDIVDYLEGLQNHLESPWLYPILRNSVLHQKYMLGYTYIKADSPPARAFLKDAQITNKTYKLVRGFGVYDHNLEEQNFLNAQNAHLLGIGVQAINLWLDYYKARALTFLGNYLNAEHSNMGDYWITIYNVYFDRAFPRDQLICTGSCVYIKDMTEAMQMILPKYPTPCLQPQYLNKEARAVCLQIFQQHTYNPKPLQKYLKSLRLISIDNAPCVYLNTSDKLQLFKSSNALCLALQKNLAKK</sequence>
<dbReference type="AlphaFoldDB" id="F8KTX1"/>
<keyword evidence="2" id="KW-1185">Reference proteome</keyword>